<evidence type="ECO:0000259" key="2">
    <source>
        <dbReference type="Pfam" id="PF05229"/>
    </source>
</evidence>
<dbReference type="InterPro" id="IPR007893">
    <property type="entry name" value="Spore_coat_U/FanG"/>
</dbReference>
<evidence type="ECO:0000256" key="1">
    <source>
        <dbReference type="SAM" id="SignalP"/>
    </source>
</evidence>
<keyword evidence="1" id="KW-0732">Signal</keyword>
<name>A0ABS7HCF4_9HYPH</name>
<feature type="chain" id="PRO_5045206892" evidence="1">
    <location>
        <begin position="23"/>
        <end position="162"/>
    </location>
</feature>
<accession>A0ABS7HCF4</accession>
<sequence length="162" mass="16227">MKRFPAILAFCGVAALPPSVLAATSSASFNVQITITSACSLSASDLVFPTTGLLASDVAGSTSLGVTCTNTTPYSIGIDKGVNGASVTSREMIGGPSSELVSYQLCQDSACATNWGNTIGSDTVSGTGTGAAQSVTVYGLVPAQTTPAPGVYTDTVQVQLTY</sequence>
<evidence type="ECO:0000313" key="4">
    <source>
        <dbReference type="Proteomes" id="UP000757604"/>
    </source>
</evidence>
<reference evidence="3 4" key="1">
    <citation type="journal article" date="2021" name="MBio">
        <title>Poor Competitiveness of Bradyrhizobium in Pigeon Pea Root Colonization in Indian Soils.</title>
        <authorList>
            <person name="Chalasani D."/>
            <person name="Basu A."/>
            <person name="Pullabhotla S.V.S.R.N."/>
            <person name="Jorrin B."/>
            <person name="Neal A.L."/>
            <person name="Poole P.S."/>
            <person name="Podile A.R."/>
            <person name="Tkacz A."/>
        </authorList>
    </citation>
    <scope>NUCLEOTIDE SEQUENCE [LARGE SCALE GENOMIC DNA]</scope>
    <source>
        <strain evidence="3 4">HU44</strain>
    </source>
</reference>
<comment type="caution">
    <text evidence="3">The sequence shown here is derived from an EMBL/GenBank/DDBJ whole genome shotgun (WGS) entry which is preliminary data.</text>
</comment>
<keyword evidence="4" id="KW-1185">Reference proteome</keyword>
<dbReference type="SMART" id="SM00972">
    <property type="entry name" value="SCPU"/>
    <property type="match status" value="1"/>
</dbReference>
<dbReference type="Pfam" id="PF05229">
    <property type="entry name" value="SCPU"/>
    <property type="match status" value="1"/>
</dbReference>
<dbReference type="PANTHER" id="PTHR37089">
    <property type="entry name" value="PROTEIN U-RELATED"/>
    <property type="match status" value="1"/>
</dbReference>
<evidence type="ECO:0000313" key="3">
    <source>
        <dbReference type="EMBL" id="MBW9064460.1"/>
    </source>
</evidence>
<dbReference type="PANTHER" id="PTHR37089:SF4">
    <property type="entry name" value="EXPORTED PROTEIN"/>
    <property type="match status" value="1"/>
</dbReference>
<feature type="domain" description="Spore coat protein U/FanG" evidence="2">
    <location>
        <begin position="27"/>
        <end position="158"/>
    </location>
</feature>
<dbReference type="Proteomes" id="UP000757604">
    <property type="component" value="Unassembled WGS sequence"/>
</dbReference>
<organism evidence="3 4">
    <name type="scientific">Rhizobium herbae</name>
    <dbReference type="NCBI Taxonomy" id="508661"/>
    <lineage>
        <taxon>Bacteria</taxon>
        <taxon>Pseudomonadati</taxon>
        <taxon>Pseudomonadota</taxon>
        <taxon>Alphaproteobacteria</taxon>
        <taxon>Hyphomicrobiales</taxon>
        <taxon>Rhizobiaceae</taxon>
        <taxon>Rhizobium/Agrobacterium group</taxon>
        <taxon>Rhizobium</taxon>
    </lineage>
</organism>
<proteinExistence type="predicted"/>
<feature type="signal peptide" evidence="1">
    <location>
        <begin position="1"/>
        <end position="22"/>
    </location>
</feature>
<gene>
    <name evidence="3" type="ORF">JNB71_14120</name>
</gene>
<dbReference type="RefSeq" id="WP_220372446.1">
    <property type="nucleotide sequence ID" value="NZ_JAEUAO010000003.1"/>
</dbReference>
<dbReference type="InterPro" id="IPR053167">
    <property type="entry name" value="Spore_coat_component"/>
</dbReference>
<dbReference type="EMBL" id="JAEUAO010000003">
    <property type="protein sequence ID" value="MBW9064460.1"/>
    <property type="molecule type" value="Genomic_DNA"/>
</dbReference>
<protein>
    <submittedName>
        <fullName evidence="3">Spore coat U domain-containing protein</fullName>
    </submittedName>
</protein>